<keyword evidence="2" id="KW-1185">Reference proteome</keyword>
<dbReference type="Gene3D" id="3.30.530.20">
    <property type="match status" value="1"/>
</dbReference>
<evidence type="ECO:0000313" key="1">
    <source>
        <dbReference type="EMBL" id="GIE10561.1"/>
    </source>
</evidence>
<reference evidence="1" key="1">
    <citation type="submission" date="2021-01" db="EMBL/GenBank/DDBJ databases">
        <title>Whole genome shotgun sequence of Actinoplanes ferrugineus NBRC 15555.</title>
        <authorList>
            <person name="Komaki H."/>
            <person name="Tamura T."/>
        </authorList>
    </citation>
    <scope>NUCLEOTIDE SEQUENCE</scope>
    <source>
        <strain evidence="1">NBRC 15555</strain>
    </source>
</reference>
<dbReference type="AlphaFoldDB" id="A0A919M8K3"/>
<accession>A0A919M8K3</accession>
<dbReference type="SUPFAM" id="SSF55961">
    <property type="entry name" value="Bet v1-like"/>
    <property type="match status" value="1"/>
</dbReference>
<dbReference type="InterPro" id="IPR023393">
    <property type="entry name" value="START-like_dom_sf"/>
</dbReference>
<dbReference type="Pfam" id="PF10604">
    <property type="entry name" value="Polyketide_cyc2"/>
    <property type="match status" value="1"/>
</dbReference>
<gene>
    <name evidence="1" type="ORF">Afe05nite_24010</name>
</gene>
<dbReference type="Proteomes" id="UP000598174">
    <property type="component" value="Unassembled WGS sequence"/>
</dbReference>
<protein>
    <submittedName>
        <fullName evidence="1">Polyketide cyclase</fullName>
    </submittedName>
</protein>
<sequence>MEQVFAVLSDAWTYSDWVVGTAHIRDVDPGWPAVGTRLHHKAGPWPLSLKDSSTVLEMTPDRHLKLKAGLWPLGEATVDIRLEPAGPGATRVTMSEEFDAGPLQAMRNKVNDLLLHGRNTEALSRLADLAENSRVPAPRR</sequence>
<comment type="caution">
    <text evidence="1">The sequence shown here is derived from an EMBL/GenBank/DDBJ whole genome shotgun (WGS) entry which is preliminary data.</text>
</comment>
<dbReference type="InterPro" id="IPR019587">
    <property type="entry name" value="Polyketide_cyclase/dehydratase"/>
</dbReference>
<evidence type="ECO:0000313" key="2">
    <source>
        <dbReference type="Proteomes" id="UP000598174"/>
    </source>
</evidence>
<dbReference type="EMBL" id="BOMM01000016">
    <property type="protein sequence ID" value="GIE10561.1"/>
    <property type="molecule type" value="Genomic_DNA"/>
</dbReference>
<dbReference type="CDD" id="cd07812">
    <property type="entry name" value="SRPBCC"/>
    <property type="match status" value="1"/>
</dbReference>
<organism evidence="1 2">
    <name type="scientific">Paractinoplanes ferrugineus</name>
    <dbReference type="NCBI Taxonomy" id="113564"/>
    <lineage>
        <taxon>Bacteria</taxon>
        <taxon>Bacillati</taxon>
        <taxon>Actinomycetota</taxon>
        <taxon>Actinomycetes</taxon>
        <taxon>Micromonosporales</taxon>
        <taxon>Micromonosporaceae</taxon>
        <taxon>Paractinoplanes</taxon>
    </lineage>
</organism>
<proteinExistence type="predicted"/>
<name>A0A919M8K3_9ACTN</name>